<keyword evidence="2" id="KW-0808">Transferase</keyword>
<dbReference type="SUPFAM" id="SSF55729">
    <property type="entry name" value="Acyl-CoA N-acyltransferases (Nat)"/>
    <property type="match status" value="1"/>
</dbReference>
<dbReference type="GO" id="GO:0016747">
    <property type="term" value="F:acyltransferase activity, transferring groups other than amino-acyl groups"/>
    <property type="evidence" value="ECO:0007669"/>
    <property type="project" value="InterPro"/>
</dbReference>
<feature type="domain" description="N-acetyltransferase" evidence="1">
    <location>
        <begin position="14"/>
        <end position="163"/>
    </location>
</feature>
<name>A0A3D1JII3_9CHLR</name>
<evidence type="ECO:0000313" key="3">
    <source>
        <dbReference type="Proteomes" id="UP000264141"/>
    </source>
</evidence>
<reference evidence="2 3" key="1">
    <citation type="journal article" date="2018" name="Nat. Biotechnol.">
        <title>A standardized bacterial taxonomy based on genome phylogeny substantially revises the tree of life.</title>
        <authorList>
            <person name="Parks D.H."/>
            <person name="Chuvochina M."/>
            <person name="Waite D.W."/>
            <person name="Rinke C."/>
            <person name="Skarshewski A."/>
            <person name="Chaumeil P.A."/>
            <person name="Hugenholtz P."/>
        </authorList>
    </citation>
    <scope>NUCLEOTIDE SEQUENCE [LARGE SCALE GENOMIC DNA]</scope>
    <source>
        <strain evidence="2">UBA8781</strain>
    </source>
</reference>
<dbReference type="AlphaFoldDB" id="A0A3D1JII3"/>
<sequence length="170" mass="20238">MEIELRGAEINDKPVLRNLFELYQYDFSEYENSDVDEHGLYGYRYLDHYWTEPGRYPFLIRVDGRLAGFVLVRELHEGHGSPTHSIAEFFVMRKYRRRGVGREVARRIFDQFPGRWRVAIEKNNLPAQSFWHRVIEEYTGGDFEEMRLEGEEWSGVVYVFRTEGGAGRFE</sequence>
<dbReference type="RefSeq" id="WP_062188744.1">
    <property type="nucleotide sequence ID" value="NZ_DF967965.1"/>
</dbReference>
<dbReference type="STRING" id="229919.GCA_001050195_00073"/>
<dbReference type="EMBL" id="DPBP01000041">
    <property type="protein sequence ID" value="HCE18391.1"/>
    <property type="molecule type" value="Genomic_DNA"/>
</dbReference>
<dbReference type="PROSITE" id="PS51186">
    <property type="entry name" value="GNAT"/>
    <property type="match status" value="1"/>
</dbReference>
<dbReference type="InterPro" id="IPR000182">
    <property type="entry name" value="GNAT_dom"/>
</dbReference>
<comment type="caution">
    <text evidence="2">The sequence shown here is derived from an EMBL/GenBank/DDBJ whole genome shotgun (WGS) entry which is preliminary data.</text>
</comment>
<dbReference type="InterPro" id="IPR016181">
    <property type="entry name" value="Acyl_CoA_acyltransferase"/>
</dbReference>
<dbReference type="Pfam" id="PF00583">
    <property type="entry name" value="Acetyltransf_1"/>
    <property type="match status" value="1"/>
</dbReference>
<organism evidence="2 3">
    <name type="scientific">Anaerolinea thermolimosa</name>
    <dbReference type="NCBI Taxonomy" id="229919"/>
    <lineage>
        <taxon>Bacteria</taxon>
        <taxon>Bacillati</taxon>
        <taxon>Chloroflexota</taxon>
        <taxon>Anaerolineae</taxon>
        <taxon>Anaerolineales</taxon>
        <taxon>Anaerolineaceae</taxon>
        <taxon>Anaerolinea</taxon>
    </lineage>
</organism>
<proteinExistence type="predicted"/>
<accession>A0A3D1JII3</accession>
<evidence type="ECO:0000313" key="2">
    <source>
        <dbReference type="EMBL" id="HCE18391.1"/>
    </source>
</evidence>
<evidence type="ECO:0000259" key="1">
    <source>
        <dbReference type="PROSITE" id="PS51186"/>
    </source>
</evidence>
<dbReference type="CDD" id="cd04301">
    <property type="entry name" value="NAT_SF"/>
    <property type="match status" value="1"/>
</dbReference>
<dbReference type="Proteomes" id="UP000264141">
    <property type="component" value="Unassembled WGS sequence"/>
</dbReference>
<dbReference type="Gene3D" id="3.40.630.30">
    <property type="match status" value="1"/>
</dbReference>
<gene>
    <name evidence="2" type="ORF">DEQ80_11070</name>
</gene>
<protein>
    <submittedName>
        <fullName evidence="2">GNAT family N-acetyltransferase</fullName>
    </submittedName>
</protein>
<dbReference type="OrthoDB" id="8479334at2"/>